<dbReference type="OrthoDB" id="9795928at2"/>
<comment type="subcellular location">
    <subcellularLocation>
        <location evidence="1 10">Cell outer membrane</location>
        <topology evidence="1 10">Multi-pass membrane protein</topology>
    </subcellularLocation>
</comment>
<accession>A0A4Z0C449</accession>
<keyword evidence="5 10" id="KW-0812">Transmembrane</keyword>
<keyword evidence="12" id="KW-0732">Signal</keyword>
<keyword evidence="7 10" id="KW-0472">Membrane</keyword>
<evidence type="ECO:0000256" key="9">
    <source>
        <dbReference type="ARBA" id="ARBA00023237"/>
    </source>
</evidence>
<dbReference type="GO" id="GO:0009279">
    <property type="term" value="C:cell outer membrane"/>
    <property type="evidence" value="ECO:0007669"/>
    <property type="project" value="UniProtKB-SubCell"/>
</dbReference>
<feature type="domain" description="TonB-dependent receptor plug" evidence="14">
    <location>
        <begin position="43"/>
        <end position="145"/>
    </location>
</feature>
<evidence type="ECO:0000256" key="1">
    <source>
        <dbReference type="ARBA" id="ARBA00004571"/>
    </source>
</evidence>
<evidence type="ECO:0000256" key="12">
    <source>
        <dbReference type="SAM" id="SignalP"/>
    </source>
</evidence>
<keyword evidence="9 10" id="KW-0998">Cell outer membrane</keyword>
<dbReference type="PANTHER" id="PTHR30069">
    <property type="entry name" value="TONB-DEPENDENT OUTER MEMBRANE RECEPTOR"/>
    <property type="match status" value="1"/>
</dbReference>
<keyword evidence="6 11" id="KW-0798">TonB box</keyword>
<dbReference type="RefSeq" id="WP_135262097.1">
    <property type="nucleotide sequence ID" value="NZ_SMLM01000001.1"/>
</dbReference>
<dbReference type="EMBL" id="SMLM01000001">
    <property type="protein sequence ID" value="TFZ06011.1"/>
    <property type="molecule type" value="Genomic_DNA"/>
</dbReference>
<dbReference type="InterPro" id="IPR037066">
    <property type="entry name" value="Plug_dom_sf"/>
</dbReference>
<sequence>MKIPFRRGACAAASWFLCGAAAAQGTSLAPVTVTANPLGAPQTAAPVSELSGTGLLLRQQGSLGETLNGVPGVSSTYFGPAASRPVIRGLDGDRIRILENGGALRDVSGLSYDHAVSMDPIAVERIEVLRGPGALLYGGNAVGGVVNLVDNRIPTRPLDGVTGRADASAASANRERQGAVMVEGGTKRIGLHVDAFGRRFDETRVPVTLPCTQDGVTRLSRRICNSDGDAHGGAVGASAFFDKGYLGASVSDFRSGYGSVAEDEVRLDVRSRRVAVQGEVRNLRGALQGLKLQALQTDYRHTESEAGVPGTVFRTEGHDVRLEARHAPLGPLEGLVGLHVDEATLSAQGAEAFVPPGETRQRALFVYEELGTGWGKLTFGARTERVSVESFGDPELARFTPGRRTFRPASASLGSVWNLNPSWQATGTLSRTQRAPKDYELFSDGPHVATAAYELGNAALGIERSTSIDLGVQWKAGAHRLKLSAFQNRFRNYIALLATGLSRDAAGNGAGTGATDCGDGTSAESGCTEPLLPEFAYQQVSARLRGLEAEGSVRLLEGANTVDLELRGDLVRADNLTLGQPLPRIAPVRLGATAVWGSGPWGARLGFDHWARQARVPAGDAPVAGYTLWNAALTYKASAGSADLLWFLRLDNLGDRLAYSATSILTQSAPGRVPLPGRSVRAGVRMDF</sequence>
<dbReference type="PANTHER" id="PTHR30069:SF40">
    <property type="entry name" value="TONB-DEPENDENT RECEPTOR NMB0964-RELATED"/>
    <property type="match status" value="1"/>
</dbReference>
<dbReference type="InterPro" id="IPR036942">
    <property type="entry name" value="Beta-barrel_TonB_sf"/>
</dbReference>
<evidence type="ECO:0000256" key="4">
    <source>
        <dbReference type="ARBA" id="ARBA00022452"/>
    </source>
</evidence>
<reference evidence="15 16" key="1">
    <citation type="submission" date="2019-03" db="EMBL/GenBank/DDBJ databases">
        <title>Ramlibacter henchirensis DSM 14656, whole genome shotgun sequence.</title>
        <authorList>
            <person name="Zhang X."/>
            <person name="Feng G."/>
            <person name="Zhu H."/>
        </authorList>
    </citation>
    <scope>NUCLEOTIDE SEQUENCE [LARGE SCALE GENOMIC DNA]</scope>
    <source>
        <strain evidence="15 16">DSM 14656</strain>
    </source>
</reference>
<dbReference type="Pfam" id="PF07715">
    <property type="entry name" value="Plug"/>
    <property type="match status" value="1"/>
</dbReference>
<feature type="chain" id="PRO_5021355669" evidence="12">
    <location>
        <begin position="24"/>
        <end position="688"/>
    </location>
</feature>
<comment type="caution">
    <text evidence="15">The sequence shown here is derived from an EMBL/GenBank/DDBJ whole genome shotgun (WGS) entry which is preliminary data.</text>
</comment>
<keyword evidence="8 15" id="KW-0675">Receptor</keyword>
<dbReference type="PROSITE" id="PS52016">
    <property type="entry name" value="TONB_DEPENDENT_REC_3"/>
    <property type="match status" value="1"/>
</dbReference>
<feature type="domain" description="TonB-dependent receptor-like beta-barrel" evidence="13">
    <location>
        <begin position="346"/>
        <end position="653"/>
    </location>
</feature>
<dbReference type="Gene3D" id="2.40.170.20">
    <property type="entry name" value="TonB-dependent receptor, beta-barrel domain"/>
    <property type="match status" value="1"/>
</dbReference>
<dbReference type="GO" id="GO:0044718">
    <property type="term" value="P:siderophore transmembrane transport"/>
    <property type="evidence" value="ECO:0007669"/>
    <property type="project" value="TreeGrafter"/>
</dbReference>
<evidence type="ECO:0000256" key="6">
    <source>
        <dbReference type="ARBA" id="ARBA00023077"/>
    </source>
</evidence>
<gene>
    <name evidence="15" type="ORF">EZ313_05010</name>
</gene>
<dbReference type="GO" id="GO:0015344">
    <property type="term" value="F:siderophore uptake transmembrane transporter activity"/>
    <property type="evidence" value="ECO:0007669"/>
    <property type="project" value="TreeGrafter"/>
</dbReference>
<evidence type="ECO:0000256" key="7">
    <source>
        <dbReference type="ARBA" id="ARBA00023136"/>
    </source>
</evidence>
<dbReference type="InterPro" id="IPR039426">
    <property type="entry name" value="TonB-dep_rcpt-like"/>
</dbReference>
<dbReference type="SUPFAM" id="SSF56935">
    <property type="entry name" value="Porins"/>
    <property type="match status" value="1"/>
</dbReference>
<evidence type="ECO:0000256" key="3">
    <source>
        <dbReference type="ARBA" id="ARBA00022448"/>
    </source>
</evidence>
<feature type="signal peptide" evidence="12">
    <location>
        <begin position="1"/>
        <end position="23"/>
    </location>
</feature>
<keyword evidence="16" id="KW-1185">Reference proteome</keyword>
<evidence type="ECO:0000256" key="11">
    <source>
        <dbReference type="RuleBase" id="RU003357"/>
    </source>
</evidence>
<evidence type="ECO:0000259" key="13">
    <source>
        <dbReference type="Pfam" id="PF00593"/>
    </source>
</evidence>
<dbReference type="Gene3D" id="2.170.130.10">
    <property type="entry name" value="TonB-dependent receptor, plug domain"/>
    <property type="match status" value="1"/>
</dbReference>
<comment type="similarity">
    <text evidence="2 10 11">Belongs to the TonB-dependent receptor family.</text>
</comment>
<dbReference type="InterPro" id="IPR000531">
    <property type="entry name" value="Beta-barrel_TonB"/>
</dbReference>
<evidence type="ECO:0000259" key="14">
    <source>
        <dbReference type="Pfam" id="PF07715"/>
    </source>
</evidence>
<evidence type="ECO:0000256" key="10">
    <source>
        <dbReference type="PROSITE-ProRule" id="PRU01360"/>
    </source>
</evidence>
<evidence type="ECO:0000313" key="16">
    <source>
        <dbReference type="Proteomes" id="UP000298180"/>
    </source>
</evidence>
<protein>
    <submittedName>
        <fullName evidence="15">TonB-dependent receptor</fullName>
    </submittedName>
</protein>
<dbReference type="InterPro" id="IPR012910">
    <property type="entry name" value="Plug_dom"/>
</dbReference>
<keyword evidence="3 10" id="KW-0813">Transport</keyword>
<evidence type="ECO:0000256" key="8">
    <source>
        <dbReference type="ARBA" id="ARBA00023170"/>
    </source>
</evidence>
<name>A0A4Z0C449_9BURK</name>
<organism evidence="15 16">
    <name type="scientific">Ramlibacter henchirensis</name>
    <dbReference type="NCBI Taxonomy" id="204072"/>
    <lineage>
        <taxon>Bacteria</taxon>
        <taxon>Pseudomonadati</taxon>
        <taxon>Pseudomonadota</taxon>
        <taxon>Betaproteobacteria</taxon>
        <taxon>Burkholderiales</taxon>
        <taxon>Comamonadaceae</taxon>
        <taxon>Ramlibacter</taxon>
    </lineage>
</organism>
<dbReference type="Proteomes" id="UP000298180">
    <property type="component" value="Unassembled WGS sequence"/>
</dbReference>
<evidence type="ECO:0000313" key="15">
    <source>
        <dbReference type="EMBL" id="TFZ06011.1"/>
    </source>
</evidence>
<keyword evidence="4 10" id="KW-1134">Transmembrane beta strand</keyword>
<dbReference type="Pfam" id="PF00593">
    <property type="entry name" value="TonB_dep_Rec_b-barrel"/>
    <property type="match status" value="1"/>
</dbReference>
<evidence type="ECO:0000256" key="5">
    <source>
        <dbReference type="ARBA" id="ARBA00022692"/>
    </source>
</evidence>
<proteinExistence type="inferred from homology"/>
<dbReference type="AlphaFoldDB" id="A0A4Z0C449"/>
<evidence type="ECO:0000256" key="2">
    <source>
        <dbReference type="ARBA" id="ARBA00009810"/>
    </source>
</evidence>